<name>A0A8H7EME1_9FUNG</name>
<evidence type="ECO:0000259" key="2">
    <source>
        <dbReference type="SMART" id="SM00128"/>
    </source>
</evidence>
<dbReference type="PANTHER" id="PTHR11200">
    <property type="entry name" value="INOSITOL 5-PHOSPHATASE"/>
    <property type="match status" value="1"/>
</dbReference>
<organism evidence="3 4">
    <name type="scientific">Apophysomyces ossiformis</name>
    <dbReference type="NCBI Taxonomy" id="679940"/>
    <lineage>
        <taxon>Eukaryota</taxon>
        <taxon>Fungi</taxon>
        <taxon>Fungi incertae sedis</taxon>
        <taxon>Mucoromycota</taxon>
        <taxon>Mucoromycotina</taxon>
        <taxon>Mucoromycetes</taxon>
        <taxon>Mucorales</taxon>
        <taxon>Mucorineae</taxon>
        <taxon>Mucoraceae</taxon>
        <taxon>Apophysomyces</taxon>
    </lineage>
</organism>
<protein>
    <recommendedName>
        <fullName evidence="2">Inositol polyphosphate-related phosphatase domain-containing protein</fullName>
    </recommendedName>
</protein>
<dbReference type="EMBL" id="JABAYA010000259">
    <property type="protein sequence ID" value="KAF7721499.1"/>
    <property type="molecule type" value="Genomic_DNA"/>
</dbReference>
<dbReference type="PANTHER" id="PTHR11200:SF240">
    <property type="entry name" value="INOSITOL POLYPHOSPHATE 5-PHOSPHATASE C9G1.10C-RELATED"/>
    <property type="match status" value="1"/>
</dbReference>
<dbReference type="InterPro" id="IPR001680">
    <property type="entry name" value="WD40_rpt"/>
</dbReference>
<feature type="region of interest" description="Disordered" evidence="1">
    <location>
        <begin position="1"/>
        <end position="66"/>
    </location>
</feature>
<dbReference type="SMART" id="SM00128">
    <property type="entry name" value="IPPc"/>
    <property type="match status" value="1"/>
</dbReference>
<dbReference type="GO" id="GO:0046856">
    <property type="term" value="P:phosphatidylinositol dephosphorylation"/>
    <property type="evidence" value="ECO:0007669"/>
    <property type="project" value="InterPro"/>
</dbReference>
<dbReference type="SUPFAM" id="SSF56219">
    <property type="entry name" value="DNase I-like"/>
    <property type="match status" value="1"/>
</dbReference>
<feature type="region of interest" description="Disordered" evidence="1">
    <location>
        <begin position="173"/>
        <end position="209"/>
    </location>
</feature>
<dbReference type="InterPro" id="IPR046985">
    <property type="entry name" value="IP5"/>
</dbReference>
<dbReference type="Proteomes" id="UP000605846">
    <property type="component" value="Unassembled WGS sequence"/>
</dbReference>
<comment type="caution">
    <text evidence="3">The sequence shown here is derived from an EMBL/GenBank/DDBJ whole genome shotgun (WGS) entry which is preliminary data.</text>
</comment>
<sequence>MTPLQKNTQASSQIKDKAKPATALSTDPHSERVAESRLSLESSVVQTRVPETKEKEAPQPKLSQSMTLPKKAVLGIETPADDPHAAALSQTLGEVIPLVFKRCRTFPSSSELKEPLPDLPRLPLHIRMHRRSHTISLGILPSSGRKKTAALLTKLDPSLFPPWIADFKPLQKFQTRHPRRPGRSHSIGPKSSREKAASRSDLSKSSRVYPDVTHANRRLPLVMGQERRLSPQHRHTIRAVAAHGQYIATGSHTIKIWDATACQVKLTIEHSIANEITEKVRSLAFAPSPDPKEIYLWAGLHNGSLMIVDATTGEIVAKRIISHRSEVNFILKHRNTEMWTIEENGVLSMWPIARDNPLEVVPRKFQVAPSAVTAIVVDSVLWMSSGRTLDVFRRCGNTLQMSPHELLPNDLGNITQLATLPYHKQRVFASHDDGKISVWNTETVTRSQFFKVSKNSITAMIGVGEYHLWTAYETGKIYVYDTRPDTWVVVKIWKAHDTGIASLLVDTSNPAALQVVSTDVNGSMAIWDGLLAEDWIADDVHSEHEIQKRSDEYCKYRKANVAICSWNIDANKPEKLTKRDKTELSDWLCSMKVPPEIIAVGFQEIVDLSSKRQTARSLLASHIKIETLEEADELLTHRYVLWCKYLEEVIGNTYGAKTYTVLKTEQLVGLFSCVLVKSSELNRISRCESTTVKTGLRVMNQSLHGNKGGIAIRFLWDDSSLCFVNCHLAAGQMRVPQRNADAEEILQSARFSINAKDDIFIQGGNGTMILDHEQCFLSGDLNYRINMRRENVIQLLQGPEKAAAWEALQKEDQLHKQRIVNPLMRLLLFKEAQVMFDPTYKYEPGTDLYDQSEKQRVPAWCDRVLYRAPNTTQSLFYRRHEVQISDHRPISAGFEIVLKSINEAKRAEIAKQAQLEWLKKLSDMIQRNKVRYVVDYMLCNEEEATRRLEATAWDTQETLLNLFCQQA</sequence>
<evidence type="ECO:0000256" key="1">
    <source>
        <dbReference type="SAM" id="MobiDB-lite"/>
    </source>
</evidence>
<dbReference type="Gene3D" id="2.130.10.10">
    <property type="entry name" value="YVTN repeat-like/Quinoprotein amine dehydrogenase"/>
    <property type="match status" value="2"/>
</dbReference>
<accession>A0A8H7EME1</accession>
<dbReference type="InterPro" id="IPR036691">
    <property type="entry name" value="Endo/exonu/phosph_ase_sf"/>
</dbReference>
<feature type="compositionally biased region" description="Polar residues" evidence="1">
    <location>
        <begin position="1"/>
        <end position="13"/>
    </location>
</feature>
<dbReference type="SMART" id="SM00320">
    <property type="entry name" value="WD40"/>
    <property type="match status" value="4"/>
</dbReference>
<reference evidence="3" key="1">
    <citation type="submission" date="2020-01" db="EMBL/GenBank/DDBJ databases">
        <title>Genome Sequencing of Three Apophysomyces-Like Fungal Strains Confirms a Novel Fungal Genus in the Mucoromycota with divergent Burkholderia-like Endosymbiotic Bacteria.</title>
        <authorList>
            <person name="Stajich J.E."/>
            <person name="Macias A.M."/>
            <person name="Carter-House D."/>
            <person name="Lovett B."/>
            <person name="Kasson L.R."/>
            <person name="Berry K."/>
            <person name="Grigoriev I."/>
            <person name="Chang Y."/>
            <person name="Spatafora J."/>
            <person name="Kasson M.T."/>
        </authorList>
    </citation>
    <scope>NUCLEOTIDE SEQUENCE</scope>
    <source>
        <strain evidence="3">NRRL A-21654</strain>
    </source>
</reference>
<dbReference type="InterPro" id="IPR036322">
    <property type="entry name" value="WD40_repeat_dom_sf"/>
</dbReference>
<dbReference type="OrthoDB" id="2248459at2759"/>
<proteinExistence type="predicted"/>
<dbReference type="SUPFAM" id="SSF50978">
    <property type="entry name" value="WD40 repeat-like"/>
    <property type="match status" value="1"/>
</dbReference>
<dbReference type="GO" id="GO:0004439">
    <property type="term" value="F:phosphatidylinositol-4,5-bisphosphate 5-phosphatase activity"/>
    <property type="evidence" value="ECO:0007669"/>
    <property type="project" value="TreeGrafter"/>
</dbReference>
<evidence type="ECO:0000313" key="4">
    <source>
        <dbReference type="Proteomes" id="UP000605846"/>
    </source>
</evidence>
<keyword evidence="4" id="KW-1185">Reference proteome</keyword>
<feature type="compositionally biased region" description="Basic residues" evidence="1">
    <location>
        <begin position="174"/>
        <end position="183"/>
    </location>
</feature>
<dbReference type="Gene3D" id="3.60.10.10">
    <property type="entry name" value="Endonuclease/exonuclease/phosphatase"/>
    <property type="match status" value="1"/>
</dbReference>
<gene>
    <name evidence="3" type="ORF">EC973_004548</name>
</gene>
<dbReference type="AlphaFoldDB" id="A0A8H7EME1"/>
<dbReference type="InterPro" id="IPR015943">
    <property type="entry name" value="WD40/YVTN_repeat-like_dom_sf"/>
</dbReference>
<dbReference type="Pfam" id="PF22669">
    <property type="entry name" value="Exo_endo_phos2"/>
    <property type="match status" value="1"/>
</dbReference>
<feature type="compositionally biased region" description="Basic and acidic residues" evidence="1">
    <location>
        <begin position="191"/>
        <end position="204"/>
    </location>
</feature>
<evidence type="ECO:0000313" key="3">
    <source>
        <dbReference type="EMBL" id="KAF7721499.1"/>
    </source>
</evidence>
<feature type="domain" description="Inositol polyphosphate-related phosphatase" evidence="2">
    <location>
        <begin position="557"/>
        <end position="902"/>
    </location>
</feature>
<dbReference type="InterPro" id="IPR000300">
    <property type="entry name" value="IPPc"/>
</dbReference>